<name>A0ABS8PJ73_9BACT</name>
<sequence>MKPMKAVFLFAAIVCVQCAAAQQQLPAYFKTALPRGWVSDTLITGDLNKDGQPDAVWVIRNTDGANFKAHDGLGQDTLDLNPRRLLIYFKEGNHYRKILSNDAFLPSVNSADNPCLSDPFVDGSIGIDKGVLKMGFHYWLSCGSYEVTDWDYTFRFQNRRFELIGLDVSSLHRASGETSMTSYNFMTGKKQEISGGNEFFPEKDHPRERWSVIKKRPLFDLAVMTDRTVKNRDW</sequence>
<feature type="signal peptide" evidence="1">
    <location>
        <begin position="1"/>
        <end position="21"/>
    </location>
</feature>
<evidence type="ECO:0000313" key="2">
    <source>
        <dbReference type="EMBL" id="MCD2421153.1"/>
    </source>
</evidence>
<keyword evidence="1" id="KW-0732">Signal</keyword>
<proteinExistence type="predicted"/>
<keyword evidence="3" id="KW-1185">Reference proteome</keyword>
<protein>
    <recommendedName>
        <fullName evidence="4">VCBS repeat-containing protein</fullName>
    </recommendedName>
</protein>
<accession>A0ABS8PJ73</accession>
<evidence type="ECO:0000313" key="3">
    <source>
        <dbReference type="Proteomes" id="UP001199816"/>
    </source>
</evidence>
<organism evidence="2 3">
    <name type="scientific">Niabella pedocola</name>
    <dbReference type="NCBI Taxonomy" id="1752077"/>
    <lineage>
        <taxon>Bacteria</taxon>
        <taxon>Pseudomonadati</taxon>
        <taxon>Bacteroidota</taxon>
        <taxon>Chitinophagia</taxon>
        <taxon>Chitinophagales</taxon>
        <taxon>Chitinophagaceae</taxon>
        <taxon>Niabella</taxon>
    </lineage>
</organism>
<dbReference type="RefSeq" id="WP_231001936.1">
    <property type="nucleotide sequence ID" value="NZ_JAJNEC010000001.1"/>
</dbReference>
<evidence type="ECO:0000256" key="1">
    <source>
        <dbReference type="SAM" id="SignalP"/>
    </source>
</evidence>
<reference evidence="2 3" key="1">
    <citation type="submission" date="2021-11" db="EMBL/GenBank/DDBJ databases">
        <title>Genomic of Niabella pedocola.</title>
        <authorList>
            <person name="Wu T."/>
        </authorList>
    </citation>
    <scope>NUCLEOTIDE SEQUENCE [LARGE SCALE GENOMIC DNA]</scope>
    <source>
        <strain evidence="2 3">JCM 31011</strain>
    </source>
</reference>
<gene>
    <name evidence="2" type="ORF">LQ567_00150</name>
</gene>
<dbReference type="Proteomes" id="UP001199816">
    <property type="component" value="Unassembled WGS sequence"/>
</dbReference>
<evidence type="ECO:0008006" key="4">
    <source>
        <dbReference type="Google" id="ProtNLM"/>
    </source>
</evidence>
<comment type="caution">
    <text evidence="2">The sequence shown here is derived from an EMBL/GenBank/DDBJ whole genome shotgun (WGS) entry which is preliminary data.</text>
</comment>
<dbReference type="EMBL" id="JAJNEC010000001">
    <property type="protein sequence ID" value="MCD2421153.1"/>
    <property type="molecule type" value="Genomic_DNA"/>
</dbReference>
<feature type="chain" id="PRO_5047174164" description="VCBS repeat-containing protein" evidence="1">
    <location>
        <begin position="22"/>
        <end position="234"/>
    </location>
</feature>